<dbReference type="PANTHER" id="PTHR13495">
    <property type="entry name" value="NEFA-INTERACTING NUCLEAR PROTEIN NIP30"/>
    <property type="match status" value="1"/>
</dbReference>
<evidence type="ECO:0000256" key="1">
    <source>
        <dbReference type="ARBA" id="ARBA00004123"/>
    </source>
</evidence>
<protein>
    <recommendedName>
        <fullName evidence="4">FAM192A/Fyv6 N-terminal domain-containing protein</fullName>
    </recommendedName>
</protein>
<evidence type="ECO:0000259" key="4">
    <source>
        <dbReference type="Pfam" id="PF10187"/>
    </source>
</evidence>
<feature type="domain" description="FAM192A/Fyv6 N-terminal" evidence="4">
    <location>
        <begin position="25"/>
        <end position="103"/>
    </location>
</feature>
<dbReference type="Pfam" id="PF10187">
    <property type="entry name" value="FAM192A_Fyv6_N"/>
    <property type="match status" value="1"/>
</dbReference>
<gene>
    <name evidence="5" type="ORF">CDEB00056_LOCUS9535</name>
</gene>
<feature type="compositionally biased region" description="Polar residues" evidence="3">
    <location>
        <begin position="1"/>
        <end position="20"/>
    </location>
</feature>
<name>A0A7S3Q3P0_9STRA</name>
<feature type="region of interest" description="Disordered" evidence="3">
    <location>
        <begin position="1"/>
        <end position="39"/>
    </location>
</feature>
<keyword evidence="2" id="KW-0539">Nucleus</keyword>
<evidence type="ECO:0000313" key="5">
    <source>
        <dbReference type="EMBL" id="CAE0464694.1"/>
    </source>
</evidence>
<dbReference type="EMBL" id="HBIO01012279">
    <property type="protein sequence ID" value="CAE0464694.1"/>
    <property type="molecule type" value="Transcribed_RNA"/>
</dbReference>
<dbReference type="InterPro" id="IPR039845">
    <property type="entry name" value="FAM192A"/>
</dbReference>
<dbReference type="InterPro" id="IPR019331">
    <property type="entry name" value="FAM192A/Fyv6_N"/>
</dbReference>
<comment type="subcellular location">
    <subcellularLocation>
        <location evidence="1">Nucleus</location>
    </subcellularLocation>
</comment>
<reference evidence="5" key="1">
    <citation type="submission" date="2021-01" db="EMBL/GenBank/DDBJ databases">
        <authorList>
            <person name="Corre E."/>
            <person name="Pelletier E."/>
            <person name="Niang G."/>
            <person name="Scheremetjew M."/>
            <person name="Finn R."/>
            <person name="Kale V."/>
            <person name="Holt S."/>
            <person name="Cochrane G."/>
            <person name="Meng A."/>
            <person name="Brown T."/>
            <person name="Cohen L."/>
        </authorList>
    </citation>
    <scope>NUCLEOTIDE SEQUENCE</scope>
    <source>
        <strain evidence="5">MM31A-1</strain>
    </source>
</reference>
<dbReference type="AlphaFoldDB" id="A0A7S3Q3P0"/>
<evidence type="ECO:0000256" key="3">
    <source>
        <dbReference type="SAM" id="MobiDB-lite"/>
    </source>
</evidence>
<organism evidence="5">
    <name type="scientific">Chaetoceros debilis</name>
    <dbReference type="NCBI Taxonomy" id="122233"/>
    <lineage>
        <taxon>Eukaryota</taxon>
        <taxon>Sar</taxon>
        <taxon>Stramenopiles</taxon>
        <taxon>Ochrophyta</taxon>
        <taxon>Bacillariophyta</taxon>
        <taxon>Coscinodiscophyceae</taxon>
        <taxon>Chaetocerotophycidae</taxon>
        <taxon>Chaetocerotales</taxon>
        <taxon>Chaetocerotaceae</taxon>
        <taxon>Chaetoceros</taxon>
    </lineage>
</organism>
<proteinExistence type="predicted"/>
<evidence type="ECO:0000256" key="2">
    <source>
        <dbReference type="ARBA" id="ARBA00023242"/>
    </source>
</evidence>
<accession>A0A7S3Q3P0</accession>
<sequence length="222" mass="24649">MSLNFVSTSVLSSTDGVSHNTETDLEPKDSSSLNLSHSKPLYEQLRENAQKDQEKYDEISKSMRGTATLDDGDVAYLNSIEARKAEIKNDGMRKIEEEIQMFRAARLEKSITKSENTLEDEKIAKALEAESELVDYTNKSSIVMKPKIIKKRRRKDAVNQTVKEMKKQKVMEQKIEIGVSKDACSNGLKSQPHPSNINSSNSNDGALAGLLVYGSDSDSDGD</sequence>
<dbReference type="PANTHER" id="PTHR13495:SF0">
    <property type="entry name" value="PSME3-INTERACTING PROTEIN"/>
    <property type="match status" value="1"/>
</dbReference>
<feature type="region of interest" description="Disordered" evidence="3">
    <location>
        <begin position="183"/>
        <end position="222"/>
    </location>
</feature>
<dbReference type="GO" id="GO:0005634">
    <property type="term" value="C:nucleus"/>
    <property type="evidence" value="ECO:0007669"/>
    <property type="project" value="UniProtKB-SubCell"/>
</dbReference>